<protein>
    <submittedName>
        <fullName evidence="2">Uncharacterized protein</fullName>
    </submittedName>
</protein>
<feature type="region of interest" description="Disordered" evidence="1">
    <location>
        <begin position="570"/>
        <end position="605"/>
    </location>
</feature>
<organism evidence="2 3">
    <name type="scientific">Dryococelus australis</name>
    <dbReference type="NCBI Taxonomy" id="614101"/>
    <lineage>
        <taxon>Eukaryota</taxon>
        <taxon>Metazoa</taxon>
        <taxon>Ecdysozoa</taxon>
        <taxon>Arthropoda</taxon>
        <taxon>Hexapoda</taxon>
        <taxon>Insecta</taxon>
        <taxon>Pterygota</taxon>
        <taxon>Neoptera</taxon>
        <taxon>Polyneoptera</taxon>
        <taxon>Phasmatodea</taxon>
        <taxon>Verophasmatodea</taxon>
        <taxon>Anareolatae</taxon>
        <taxon>Phasmatidae</taxon>
        <taxon>Eurycanthinae</taxon>
        <taxon>Dryococelus</taxon>
    </lineage>
</organism>
<sequence length="649" mass="70571">MESPEKTRRPAASSGMIPICKNPEVTRPGIEPEAVVAQRLERSPSTKGNRAQFPAASLWNFLNWESCRTIQLICRLSRGSPVSTRSCIPALLYVQLVSLTSALKTSLSMPSSVVSCRRFLMGFLLKSIYERSLCARTSTPGDHRRSSVTTLRAVVGSGCQWHTGASFGSSHRCELWLVGATNGTLARGRGACRGWWGLPFTHGVDLGLEAEVRVVVAPARPQRRCAHASPHQSLTVLRQAAVGLAEVVVGVEVRRVGPEALGEGGSARPQLLVQRGAVSLLTPEAGLAPQQQSAICTPQRAPRPVYVHRLPGGVGTAGAGSKPPPAAVAAVQVPGVYPAISSDSVSPQVLAPHTCNTHTHTALHIPYTVSALCRRLLADIETHYGEGYLRMDTMQRYILDAMARHSLLRDDTYKSSRLADVVWKAFPIWRRWATYNDTTPAKKQALNPVRLVRSKTGYTHGVAANDQKAETRKYTVQWRVSHRSLKMKSPCLNIVLCCREQQLGSQSHHNGLQVGWTLMNSSEISARLRTSWQLLLLAAAALCSFTGRMPFSEPIKSHAGRNSNISLGTVNSQQQSLVRGRGDVTGSGIKRMSRPSSSSDTNPIDRMLFSEGEAVKRLDEVETPGARALLGYLDGSNNEILRAIEGAMR</sequence>
<dbReference type="EMBL" id="JARBHB010000006">
    <property type="protein sequence ID" value="KAJ8881305.1"/>
    <property type="molecule type" value="Genomic_DNA"/>
</dbReference>
<evidence type="ECO:0000313" key="2">
    <source>
        <dbReference type="EMBL" id="KAJ8881305.1"/>
    </source>
</evidence>
<evidence type="ECO:0000256" key="1">
    <source>
        <dbReference type="SAM" id="MobiDB-lite"/>
    </source>
</evidence>
<keyword evidence="3" id="KW-1185">Reference proteome</keyword>
<accession>A0ABQ9HAN9</accession>
<reference evidence="2 3" key="1">
    <citation type="submission" date="2023-02" db="EMBL/GenBank/DDBJ databases">
        <title>LHISI_Scaffold_Assembly.</title>
        <authorList>
            <person name="Stuart O.P."/>
            <person name="Cleave R."/>
            <person name="Magrath M.J.L."/>
            <person name="Mikheyev A.S."/>
        </authorList>
    </citation>
    <scope>NUCLEOTIDE SEQUENCE [LARGE SCALE GENOMIC DNA]</scope>
    <source>
        <strain evidence="2">Daus_M_001</strain>
        <tissue evidence="2">Leg muscle</tissue>
    </source>
</reference>
<feature type="region of interest" description="Disordered" evidence="1">
    <location>
        <begin position="1"/>
        <end position="20"/>
    </location>
</feature>
<dbReference type="Proteomes" id="UP001159363">
    <property type="component" value="Chromosome 5"/>
</dbReference>
<gene>
    <name evidence="2" type="ORF">PR048_017786</name>
</gene>
<proteinExistence type="predicted"/>
<comment type="caution">
    <text evidence="2">The sequence shown here is derived from an EMBL/GenBank/DDBJ whole genome shotgun (WGS) entry which is preliminary data.</text>
</comment>
<name>A0ABQ9HAN9_9NEOP</name>
<evidence type="ECO:0000313" key="3">
    <source>
        <dbReference type="Proteomes" id="UP001159363"/>
    </source>
</evidence>